<sequence length="365" mass="39497">MATKMAVHVALPVHLPLNRSGTAREFDVRSSLTVSDLTNAAVYSKRACSTISLSQWQSPTKVAICNPEGSRSRTLHRMKSVSWLNKGCPGCSTFTVAASRRECHRLAVSPGMGRRTDRGKTRTRSVRLSYPSVAKADPVMHMRSSRQSAPMMPSAVARNELVAAVGEQSENEDGKKETVTSRVLANAASKTAAAAMAVAVAMVLNCAGGPALARPEGVNRPDLLPPGGSPIIDIANFLSPYQETRIRDQLEKLERDTGFRLRVLAQNYPETPGRAVKKYWGVDEYTIVFVADPNTGNILNFNVGSAVDLNVPRSFWSRLQGKYGNIFYWREKGEDAAIEAAVSAIDNCLREPPGPTACAVINGPA</sequence>
<accession>A0A388KQG7</accession>
<dbReference type="Proteomes" id="UP000265515">
    <property type="component" value="Unassembled WGS sequence"/>
</dbReference>
<protein>
    <recommendedName>
        <fullName evidence="1">TPM domain-containing protein</fullName>
    </recommendedName>
</protein>
<organism evidence="2 3">
    <name type="scientific">Chara braunii</name>
    <name type="common">Braun's stonewort</name>
    <dbReference type="NCBI Taxonomy" id="69332"/>
    <lineage>
        <taxon>Eukaryota</taxon>
        <taxon>Viridiplantae</taxon>
        <taxon>Streptophyta</taxon>
        <taxon>Charophyceae</taxon>
        <taxon>Charales</taxon>
        <taxon>Characeae</taxon>
        <taxon>Chara</taxon>
    </lineage>
</organism>
<dbReference type="OrthoDB" id="417797at2759"/>
<dbReference type="AlphaFoldDB" id="A0A388KQG7"/>
<dbReference type="STRING" id="69332.A0A388KQG7"/>
<dbReference type="InterPro" id="IPR007621">
    <property type="entry name" value="TPM_dom"/>
</dbReference>
<dbReference type="EMBL" id="BFEA01000163">
    <property type="protein sequence ID" value="GBG72320.1"/>
    <property type="molecule type" value="Genomic_DNA"/>
</dbReference>
<feature type="domain" description="TPM" evidence="1">
    <location>
        <begin position="232"/>
        <end position="346"/>
    </location>
</feature>
<evidence type="ECO:0000313" key="2">
    <source>
        <dbReference type="EMBL" id="GBG72320.1"/>
    </source>
</evidence>
<dbReference type="Pfam" id="PF04536">
    <property type="entry name" value="TPM_phosphatase"/>
    <property type="match status" value="1"/>
</dbReference>
<reference evidence="2 3" key="1">
    <citation type="journal article" date="2018" name="Cell">
        <title>The Chara Genome: Secondary Complexity and Implications for Plant Terrestrialization.</title>
        <authorList>
            <person name="Nishiyama T."/>
            <person name="Sakayama H."/>
            <person name="Vries J.D."/>
            <person name="Buschmann H."/>
            <person name="Saint-Marcoux D."/>
            <person name="Ullrich K.K."/>
            <person name="Haas F.B."/>
            <person name="Vanderstraeten L."/>
            <person name="Becker D."/>
            <person name="Lang D."/>
            <person name="Vosolsobe S."/>
            <person name="Rombauts S."/>
            <person name="Wilhelmsson P.K.I."/>
            <person name="Janitza P."/>
            <person name="Kern R."/>
            <person name="Heyl A."/>
            <person name="Rumpler F."/>
            <person name="Villalobos L.I.A.C."/>
            <person name="Clay J.M."/>
            <person name="Skokan R."/>
            <person name="Toyoda A."/>
            <person name="Suzuki Y."/>
            <person name="Kagoshima H."/>
            <person name="Schijlen E."/>
            <person name="Tajeshwar N."/>
            <person name="Catarino B."/>
            <person name="Hetherington A.J."/>
            <person name="Saltykova A."/>
            <person name="Bonnot C."/>
            <person name="Breuninger H."/>
            <person name="Symeonidi A."/>
            <person name="Radhakrishnan G.V."/>
            <person name="Van Nieuwerburgh F."/>
            <person name="Deforce D."/>
            <person name="Chang C."/>
            <person name="Karol K.G."/>
            <person name="Hedrich R."/>
            <person name="Ulvskov P."/>
            <person name="Glockner G."/>
            <person name="Delwiche C.F."/>
            <person name="Petrasek J."/>
            <person name="Van de Peer Y."/>
            <person name="Friml J."/>
            <person name="Beilby M."/>
            <person name="Dolan L."/>
            <person name="Kohara Y."/>
            <person name="Sugano S."/>
            <person name="Fujiyama A."/>
            <person name="Delaux P.-M."/>
            <person name="Quint M."/>
            <person name="TheiBen G."/>
            <person name="Hagemann M."/>
            <person name="Harholt J."/>
            <person name="Dunand C."/>
            <person name="Zachgo S."/>
            <person name="Langdale J."/>
            <person name="Maumus F."/>
            <person name="Straeten D.V.D."/>
            <person name="Gould S.B."/>
            <person name="Rensing S.A."/>
        </authorList>
    </citation>
    <scope>NUCLEOTIDE SEQUENCE [LARGE SCALE GENOMIC DNA]</scope>
    <source>
        <strain evidence="2 3">S276</strain>
    </source>
</reference>
<keyword evidence="3" id="KW-1185">Reference proteome</keyword>
<dbReference type="Gramene" id="GBG72320">
    <property type="protein sequence ID" value="GBG72320"/>
    <property type="gene ID" value="CBR_g11899"/>
</dbReference>
<comment type="caution">
    <text evidence="2">The sequence shown here is derived from an EMBL/GenBank/DDBJ whole genome shotgun (WGS) entry which is preliminary data.</text>
</comment>
<evidence type="ECO:0000259" key="1">
    <source>
        <dbReference type="Pfam" id="PF04536"/>
    </source>
</evidence>
<evidence type="ECO:0000313" key="3">
    <source>
        <dbReference type="Proteomes" id="UP000265515"/>
    </source>
</evidence>
<dbReference type="PANTHER" id="PTHR35514:SF1">
    <property type="entry name" value="THYLAKOID LUMENAL 15.0 KDA PROTEIN 2, CHLOROPLASTIC"/>
    <property type="match status" value="1"/>
</dbReference>
<proteinExistence type="predicted"/>
<dbReference type="PANTHER" id="PTHR35514">
    <property type="entry name" value="THYLAKOID LUMENAL 15.0 KDA PROTEIN 2, CHLOROPLASTIC"/>
    <property type="match status" value="1"/>
</dbReference>
<name>A0A388KQG7_CHABU</name>
<dbReference type="Gene3D" id="3.10.310.50">
    <property type="match status" value="1"/>
</dbReference>
<gene>
    <name evidence="2" type="ORF">CBR_g11899</name>
</gene>